<sequence>MNDNYNIVLIMADQLTPFMMGAYGNTQVITPNLDRLASEGVLFEAAYSPCPLCTPARAAMMTGKYVGRLNCFDNVSAFPSEEPTFAHYLTNAGYETVLCGKMHFVGADQLHGFTTRLTTDIYPSDYSWLPQFIDKEKHIMQPDSWGNAIHYNRQSAKPKEWNDGLQYDEEVQVKAREYLYKKGMEKEKTPFCLCVSYHHPHDPFQPPEKYWNMYEGKDIAIPDLSHVKLKGDTLLDCWLNTGFHRTDVFDVTKAEDLYAVRRAYSGLVTYIDDKVGQLLDDLEQCGLRENTVVIFTSDHGDMLGERGMVQKRCFYEWSSRIPLIISTPGGKVKGKKVAAPVSLVDIAPTVMSLAGCEDTLREMDGVSLFSVMEQGREPVFSESHGEGILWPCYMVRENHWKYTLIYGREAQLFLMDSDPDEKNNVSGQEEYAKVESHLKNLILERFEPEAVISYMESVIPQKRVVREAMKRTGASWDFIPFVDESKRYSRN</sequence>
<name>G5IKP3_9FIRM</name>
<keyword evidence="2" id="KW-0479">Metal-binding</keyword>
<comment type="caution">
    <text evidence="5">The sequence shown here is derived from an EMBL/GenBank/DDBJ whole genome shotgun (WGS) entry which is preliminary data.</text>
</comment>
<dbReference type="PANTHER" id="PTHR45953">
    <property type="entry name" value="IDURONATE 2-SULFATASE"/>
    <property type="match status" value="1"/>
</dbReference>
<feature type="domain" description="Sulfatase N-terminal" evidence="4">
    <location>
        <begin position="6"/>
        <end position="355"/>
    </location>
</feature>
<dbReference type="RefSeq" id="WP_006782062.1">
    <property type="nucleotide sequence ID" value="NZ_CP040506.1"/>
</dbReference>
<dbReference type="CDD" id="cd16032">
    <property type="entry name" value="choline-sulfatase"/>
    <property type="match status" value="1"/>
</dbReference>
<dbReference type="Pfam" id="PF00884">
    <property type="entry name" value="Sulfatase"/>
    <property type="match status" value="1"/>
</dbReference>
<dbReference type="EMBL" id="ADLN01000112">
    <property type="protein sequence ID" value="EHI57975.1"/>
    <property type="molecule type" value="Genomic_DNA"/>
</dbReference>
<dbReference type="Proteomes" id="UP000005384">
    <property type="component" value="Unassembled WGS sequence"/>
</dbReference>
<dbReference type="HOGENOM" id="CLU_006332_9_1_9"/>
<evidence type="ECO:0000313" key="5">
    <source>
        <dbReference type="EMBL" id="EHI57975.1"/>
    </source>
</evidence>
<protein>
    <submittedName>
        <fullName evidence="5">Choline-sulfatase</fullName>
    </submittedName>
</protein>
<evidence type="ECO:0000256" key="1">
    <source>
        <dbReference type="ARBA" id="ARBA00008779"/>
    </source>
</evidence>
<proteinExistence type="inferred from homology"/>
<evidence type="ECO:0000313" key="6">
    <source>
        <dbReference type="Proteomes" id="UP000005384"/>
    </source>
</evidence>
<dbReference type="PROSITE" id="PS00523">
    <property type="entry name" value="SULFATASE_1"/>
    <property type="match status" value="1"/>
</dbReference>
<dbReference type="Gene3D" id="3.40.720.10">
    <property type="entry name" value="Alkaline Phosphatase, subunit A"/>
    <property type="match status" value="1"/>
</dbReference>
<dbReference type="GO" id="GO:0046872">
    <property type="term" value="F:metal ion binding"/>
    <property type="evidence" value="ECO:0007669"/>
    <property type="project" value="UniProtKB-KW"/>
</dbReference>
<reference evidence="5 6" key="1">
    <citation type="submission" date="2011-08" db="EMBL/GenBank/DDBJ databases">
        <title>The Genome Sequence of Clostridium hathewayi WAL-18680.</title>
        <authorList>
            <consortium name="The Broad Institute Genome Sequencing Platform"/>
            <person name="Earl A."/>
            <person name="Ward D."/>
            <person name="Feldgarden M."/>
            <person name="Gevers D."/>
            <person name="Finegold S.M."/>
            <person name="Summanen P.H."/>
            <person name="Molitoris D.R."/>
            <person name="Song M."/>
            <person name="Daigneault M."/>
            <person name="Allen-Vercoe E."/>
            <person name="Young S.K."/>
            <person name="Zeng Q."/>
            <person name="Gargeya S."/>
            <person name="Fitzgerald M."/>
            <person name="Haas B."/>
            <person name="Abouelleil A."/>
            <person name="Alvarado L."/>
            <person name="Arachchi H.M."/>
            <person name="Berlin A."/>
            <person name="Brown A."/>
            <person name="Chapman S.B."/>
            <person name="Chen Z."/>
            <person name="Dunbar C."/>
            <person name="Freedman E."/>
            <person name="Gearin G."/>
            <person name="Gellesch M."/>
            <person name="Goldberg J."/>
            <person name="Griggs A."/>
            <person name="Gujja S."/>
            <person name="Heiman D."/>
            <person name="Howarth C."/>
            <person name="Larson L."/>
            <person name="Lui A."/>
            <person name="MacDonald P.J.P."/>
            <person name="Montmayeur A."/>
            <person name="Murphy C."/>
            <person name="Neiman D."/>
            <person name="Pearson M."/>
            <person name="Priest M."/>
            <person name="Roberts A."/>
            <person name="Saif S."/>
            <person name="Shea T."/>
            <person name="Shenoy N."/>
            <person name="Sisk P."/>
            <person name="Stolte C."/>
            <person name="Sykes S."/>
            <person name="Wortman J."/>
            <person name="Nusbaum C."/>
            <person name="Birren B."/>
        </authorList>
    </citation>
    <scope>NUCLEOTIDE SEQUENCE [LARGE SCALE GENOMIC DNA]</scope>
    <source>
        <strain evidence="5 6">WAL-18680</strain>
    </source>
</reference>
<dbReference type="NCBIfam" id="TIGR03417">
    <property type="entry name" value="chol_sulfatase"/>
    <property type="match status" value="1"/>
</dbReference>
<dbReference type="GO" id="GO:0005737">
    <property type="term" value="C:cytoplasm"/>
    <property type="evidence" value="ECO:0007669"/>
    <property type="project" value="TreeGrafter"/>
</dbReference>
<evidence type="ECO:0000256" key="3">
    <source>
        <dbReference type="ARBA" id="ARBA00022801"/>
    </source>
</evidence>
<dbReference type="InterPro" id="IPR000917">
    <property type="entry name" value="Sulfatase_N"/>
</dbReference>
<organism evidence="5 6">
    <name type="scientific">Hungatella hathewayi WAL-18680</name>
    <dbReference type="NCBI Taxonomy" id="742737"/>
    <lineage>
        <taxon>Bacteria</taxon>
        <taxon>Bacillati</taxon>
        <taxon>Bacillota</taxon>
        <taxon>Clostridia</taxon>
        <taxon>Lachnospirales</taxon>
        <taxon>Lachnospiraceae</taxon>
        <taxon>Hungatella</taxon>
    </lineage>
</organism>
<accession>G5IKP3</accession>
<evidence type="ECO:0000256" key="2">
    <source>
        <dbReference type="ARBA" id="ARBA00022723"/>
    </source>
</evidence>
<dbReference type="OrthoDB" id="279611at2"/>
<dbReference type="PATRIC" id="fig|742737.3.peg.4055"/>
<gene>
    <name evidence="5" type="ORF">HMPREF9473_04071</name>
</gene>
<keyword evidence="6" id="KW-1185">Reference proteome</keyword>
<dbReference type="SUPFAM" id="SSF53649">
    <property type="entry name" value="Alkaline phosphatase-like"/>
    <property type="match status" value="1"/>
</dbReference>
<evidence type="ECO:0000259" key="4">
    <source>
        <dbReference type="Pfam" id="PF00884"/>
    </source>
</evidence>
<comment type="similarity">
    <text evidence="1">Belongs to the sulfatase family.</text>
</comment>
<dbReference type="InterPro" id="IPR017850">
    <property type="entry name" value="Alkaline_phosphatase_core_sf"/>
</dbReference>
<dbReference type="PANTHER" id="PTHR45953:SF1">
    <property type="entry name" value="IDURONATE 2-SULFATASE"/>
    <property type="match status" value="1"/>
</dbReference>
<keyword evidence="3" id="KW-0378">Hydrolase</keyword>
<dbReference type="GO" id="GO:0008484">
    <property type="term" value="F:sulfuric ester hydrolase activity"/>
    <property type="evidence" value="ECO:0007669"/>
    <property type="project" value="TreeGrafter"/>
</dbReference>
<dbReference type="AlphaFoldDB" id="G5IKP3"/>
<dbReference type="InterPro" id="IPR024607">
    <property type="entry name" value="Sulfatase_CS"/>
</dbReference>
<dbReference type="InterPro" id="IPR017785">
    <property type="entry name" value="Choline-sulfatase"/>
</dbReference>